<comment type="caution">
    <text evidence="3">The sequence shown here is derived from an EMBL/GenBank/DDBJ whole genome shotgun (WGS) entry which is preliminary data.</text>
</comment>
<dbReference type="SUPFAM" id="SSF55961">
    <property type="entry name" value="Bet v1-like"/>
    <property type="match status" value="1"/>
</dbReference>
<name>A0ABT1A9U0_9PSEU</name>
<organism evidence="3 4">
    <name type="scientific">Pseudonocardia humida</name>
    <dbReference type="NCBI Taxonomy" id="2800819"/>
    <lineage>
        <taxon>Bacteria</taxon>
        <taxon>Bacillati</taxon>
        <taxon>Actinomycetota</taxon>
        <taxon>Actinomycetes</taxon>
        <taxon>Pseudonocardiales</taxon>
        <taxon>Pseudonocardiaceae</taxon>
        <taxon>Pseudonocardia</taxon>
    </lineage>
</organism>
<dbReference type="CDD" id="cd07814">
    <property type="entry name" value="SRPBCC_CalC_Aha1-like"/>
    <property type="match status" value="1"/>
</dbReference>
<proteinExistence type="inferred from homology"/>
<evidence type="ECO:0000259" key="2">
    <source>
        <dbReference type="Pfam" id="PF08327"/>
    </source>
</evidence>
<reference evidence="3" key="1">
    <citation type="submission" date="2021-04" db="EMBL/GenBank/DDBJ databases">
        <title>Pseudonocardia sp. nov., isolated from sandy soil of mangrove forest.</title>
        <authorList>
            <person name="Zan Z."/>
            <person name="Huang R."/>
            <person name="Liu W."/>
        </authorList>
    </citation>
    <scope>NUCLEOTIDE SEQUENCE</scope>
    <source>
        <strain evidence="3">S2-4</strain>
    </source>
</reference>
<dbReference type="Pfam" id="PF08327">
    <property type="entry name" value="AHSA1"/>
    <property type="match status" value="1"/>
</dbReference>
<sequence>MKLVVQELTIAAPAHLVYELLTDPRQFVRWMAEEASLDPRPGGAVRWTHANGDTCSGKYIELVPGRRVVFSYGWERAEVEIPPGSTTVEIDLTPTDDGGTVLRLVHRGLGDRAADAHRGGWSHYLDRLHRLAVGSAPGPDPFVTIRVPTPAELGAP</sequence>
<dbReference type="Proteomes" id="UP001165283">
    <property type="component" value="Unassembled WGS sequence"/>
</dbReference>
<dbReference type="InterPro" id="IPR023393">
    <property type="entry name" value="START-like_dom_sf"/>
</dbReference>
<dbReference type="EMBL" id="JAGSOV010000070">
    <property type="protein sequence ID" value="MCO1659726.1"/>
    <property type="molecule type" value="Genomic_DNA"/>
</dbReference>
<evidence type="ECO:0000313" key="3">
    <source>
        <dbReference type="EMBL" id="MCO1659726.1"/>
    </source>
</evidence>
<comment type="similarity">
    <text evidence="1">Belongs to the AHA1 family.</text>
</comment>
<accession>A0ABT1A9U0</accession>
<gene>
    <name evidence="3" type="ORF">KDL28_32120</name>
</gene>
<protein>
    <submittedName>
        <fullName evidence="3">SRPBCC domain-containing protein</fullName>
    </submittedName>
</protein>
<evidence type="ECO:0000313" key="4">
    <source>
        <dbReference type="Proteomes" id="UP001165283"/>
    </source>
</evidence>
<dbReference type="RefSeq" id="WP_252444677.1">
    <property type="nucleotide sequence ID" value="NZ_JAGSOV010000070.1"/>
</dbReference>
<dbReference type="InterPro" id="IPR013538">
    <property type="entry name" value="ASHA1/2-like_C"/>
</dbReference>
<evidence type="ECO:0000256" key="1">
    <source>
        <dbReference type="ARBA" id="ARBA00006817"/>
    </source>
</evidence>
<dbReference type="Gene3D" id="3.30.530.20">
    <property type="match status" value="1"/>
</dbReference>
<keyword evidence="4" id="KW-1185">Reference proteome</keyword>
<feature type="domain" description="Activator of Hsp90 ATPase homologue 1/2-like C-terminal" evidence="2">
    <location>
        <begin position="12"/>
        <end position="131"/>
    </location>
</feature>